<comment type="caution">
    <text evidence="2">The sequence shown here is derived from an EMBL/GenBank/DDBJ whole genome shotgun (WGS) entry which is preliminary data.</text>
</comment>
<dbReference type="EMBL" id="LBWK01000002">
    <property type="protein sequence ID" value="KKR05786.1"/>
    <property type="molecule type" value="Genomic_DNA"/>
</dbReference>
<evidence type="ECO:0000313" key="2">
    <source>
        <dbReference type="EMBL" id="KKR05786.1"/>
    </source>
</evidence>
<dbReference type="STRING" id="1619100.UT34_C0002G0293"/>
<reference evidence="2 3" key="1">
    <citation type="journal article" date="2015" name="Nature">
        <title>rRNA introns, odd ribosomes, and small enigmatic genomes across a large radiation of phyla.</title>
        <authorList>
            <person name="Brown C.T."/>
            <person name="Hug L.A."/>
            <person name="Thomas B.C."/>
            <person name="Sharon I."/>
            <person name="Castelle C.J."/>
            <person name="Singh A."/>
            <person name="Wilkins M.J."/>
            <person name="Williams K.H."/>
            <person name="Banfield J.F."/>
        </authorList>
    </citation>
    <scope>NUCLEOTIDE SEQUENCE [LARGE SCALE GENOMIC DNA]</scope>
</reference>
<evidence type="ECO:0000256" key="1">
    <source>
        <dbReference type="SAM" id="Phobius"/>
    </source>
</evidence>
<keyword evidence="1" id="KW-1133">Transmembrane helix</keyword>
<dbReference type="AlphaFoldDB" id="A0A0G0MYZ3"/>
<keyword evidence="1" id="KW-0472">Membrane</keyword>
<keyword evidence="1" id="KW-0812">Transmembrane</keyword>
<protein>
    <submittedName>
        <fullName evidence="2">Uncharacterized protein</fullName>
    </submittedName>
</protein>
<accession>A0A0G0MYZ3</accession>
<organism evidence="2 3">
    <name type="scientific">candidate division WS6 bacterium GW2011_GWF2_39_15</name>
    <dbReference type="NCBI Taxonomy" id="1619100"/>
    <lineage>
        <taxon>Bacteria</taxon>
        <taxon>Candidatus Dojkabacteria</taxon>
    </lineage>
</organism>
<gene>
    <name evidence="2" type="ORF">UT34_C0002G0293</name>
</gene>
<sequence length="61" mass="6917">MMKDVRSHANANNAVYGLGFIGATVYFLSTATSFWIGLFGILKAMVWPAFLVYEMFKFLMK</sequence>
<feature type="transmembrane region" description="Helical" evidence="1">
    <location>
        <begin position="12"/>
        <end position="28"/>
    </location>
</feature>
<proteinExistence type="predicted"/>
<dbReference type="Proteomes" id="UP000034799">
    <property type="component" value="Unassembled WGS sequence"/>
</dbReference>
<evidence type="ECO:0000313" key="3">
    <source>
        <dbReference type="Proteomes" id="UP000034799"/>
    </source>
</evidence>
<feature type="transmembrane region" description="Helical" evidence="1">
    <location>
        <begin position="34"/>
        <end position="53"/>
    </location>
</feature>
<name>A0A0G0MYZ3_9BACT</name>